<accession>A0A328AVV6</accession>
<feature type="repeat" description="TPR" evidence="1">
    <location>
        <begin position="57"/>
        <end position="90"/>
    </location>
</feature>
<dbReference type="AlphaFoldDB" id="A0A328AVV6"/>
<organism evidence="2 3">
    <name type="scientific">Phenylobacterium hankyongense</name>
    <dbReference type="NCBI Taxonomy" id="1813876"/>
    <lineage>
        <taxon>Bacteria</taxon>
        <taxon>Pseudomonadati</taxon>
        <taxon>Pseudomonadota</taxon>
        <taxon>Alphaproteobacteria</taxon>
        <taxon>Caulobacterales</taxon>
        <taxon>Caulobacteraceae</taxon>
        <taxon>Phenylobacterium</taxon>
    </lineage>
</organism>
<keyword evidence="2" id="KW-0808">Transferase</keyword>
<dbReference type="InterPro" id="IPR002201">
    <property type="entry name" value="Glyco_trans_9"/>
</dbReference>
<dbReference type="InterPro" id="IPR019734">
    <property type="entry name" value="TPR_rpt"/>
</dbReference>
<sequence>MAQARRSNGMVTSRGASSPGVFNPGLFDQGLAHHRAGRLAEAEEIYRRILTADGRHADAWHLLGVIAFERGRNEAALNFIGNAIRLDDRQPAYYNNFGNALFELGHPAEAESAYSAALALDPHYAEACSNRGNALRALGRLEDSEAAYRASLRRRPNQPETHNNLGNTLQIMGREAEAEACFRKAVRLRPDYADAHSNLGHALLLRGRFAEAWPEYEWRLRTRQTALSRKLPTPRWTGAPLEGRTLLIHAEQGLGDNLQFCRYATEVAASAGGPVVLEVQAPLVRLMASLAGDMRVVGRSDVLPDHDLHCPLLSLPGVLGLTLETLPPPAPYLSVAPELVAAWTQRLSGRPGLKVGLVWAGGSRPDQPMVEAIDRRRSITLQTMAPLAQAPGVCFVSLQKDGPGQQARTPPAGMALADFTEEMGDFLDTAALIGALDLVISVDTAVAHLAGALGKPVWLLNRFDTCWRWLKDRDDSPWYAGLRQFRQPAPGDWGAVMQAVAAALTSEAAGRRLAA</sequence>
<evidence type="ECO:0000313" key="2">
    <source>
        <dbReference type="EMBL" id="RAK58727.1"/>
    </source>
</evidence>
<dbReference type="PANTHER" id="PTHR44809">
    <property type="match status" value="1"/>
</dbReference>
<protein>
    <submittedName>
        <fullName evidence="2">Sulfotransferase</fullName>
    </submittedName>
</protein>
<dbReference type="Proteomes" id="UP000249842">
    <property type="component" value="Unassembled WGS sequence"/>
</dbReference>
<dbReference type="Pfam" id="PF13424">
    <property type="entry name" value="TPR_12"/>
    <property type="match status" value="1"/>
</dbReference>
<dbReference type="InterPro" id="IPR052943">
    <property type="entry name" value="TMTC_O-mannosyl-trnsfr"/>
</dbReference>
<feature type="repeat" description="TPR" evidence="1">
    <location>
        <begin position="91"/>
        <end position="124"/>
    </location>
</feature>
<gene>
    <name evidence="2" type="ORF">DJ021_02375</name>
</gene>
<feature type="repeat" description="TPR" evidence="1">
    <location>
        <begin position="159"/>
        <end position="192"/>
    </location>
</feature>
<dbReference type="GO" id="GO:0016757">
    <property type="term" value="F:glycosyltransferase activity"/>
    <property type="evidence" value="ECO:0007669"/>
    <property type="project" value="InterPro"/>
</dbReference>
<name>A0A328AVV6_9CAUL</name>
<comment type="caution">
    <text evidence="2">The sequence shown here is derived from an EMBL/GenBank/DDBJ whole genome shotgun (WGS) entry which is preliminary data.</text>
</comment>
<dbReference type="SMART" id="SM00028">
    <property type="entry name" value="TPR"/>
    <property type="match status" value="6"/>
</dbReference>
<dbReference type="InterPro" id="IPR011990">
    <property type="entry name" value="TPR-like_helical_dom_sf"/>
</dbReference>
<dbReference type="SUPFAM" id="SSF48452">
    <property type="entry name" value="TPR-like"/>
    <property type="match status" value="1"/>
</dbReference>
<keyword evidence="3" id="KW-1185">Reference proteome</keyword>
<dbReference type="OrthoDB" id="7190635at2"/>
<dbReference type="Pfam" id="PF13432">
    <property type="entry name" value="TPR_16"/>
    <property type="match status" value="2"/>
</dbReference>
<dbReference type="EMBL" id="QFYP01000001">
    <property type="protein sequence ID" value="RAK58727.1"/>
    <property type="molecule type" value="Genomic_DNA"/>
</dbReference>
<dbReference type="Gene3D" id="1.25.40.10">
    <property type="entry name" value="Tetratricopeptide repeat domain"/>
    <property type="match status" value="3"/>
</dbReference>
<keyword evidence="1" id="KW-0802">TPR repeat</keyword>
<dbReference type="Gene3D" id="3.40.50.2000">
    <property type="entry name" value="Glycogen Phosphorylase B"/>
    <property type="match status" value="1"/>
</dbReference>
<dbReference type="PANTHER" id="PTHR44809:SF1">
    <property type="entry name" value="PROTEIN O-MANNOSYL-TRANSFERASE TMTC1"/>
    <property type="match status" value="1"/>
</dbReference>
<dbReference type="PROSITE" id="PS50005">
    <property type="entry name" value="TPR"/>
    <property type="match status" value="3"/>
</dbReference>
<dbReference type="Pfam" id="PF01075">
    <property type="entry name" value="Glyco_transf_9"/>
    <property type="match status" value="1"/>
</dbReference>
<evidence type="ECO:0000313" key="3">
    <source>
        <dbReference type="Proteomes" id="UP000249842"/>
    </source>
</evidence>
<proteinExistence type="predicted"/>
<reference evidence="3" key="1">
    <citation type="submission" date="2018-05" db="EMBL/GenBank/DDBJ databases">
        <authorList>
            <person name="Li X."/>
        </authorList>
    </citation>
    <scope>NUCLEOTIDE SEQUENCE [LARGE SCALE GENOMIC DNA]</scope>
    <source>
        <strain evidence="3">HKS-05</strain>
    </source>
</reference>
<evidence type="ECO:0000256" key="1">
    <source>
        <dbReference type="PROSITE-ProRule" id="PRU00339"/>
    </source>
</evidence>
<dbReference type="SUPFAM" id="SSF53756">
    <property type="entry name" value="UDP-Glycosyltransferase/glycogen phosphorylase"/>
    <property type="match status" value="1"/>
</dbReference>